<feature type="non-terminal residue" evidence="3">
    <location>
        <position position="56"/>
    </location>
</feature>
<organism evidence="3 4">
    <name type="scientific">Cirrhinus mrigala</name>
    <name type="common">Mrigala</name>
    <dbReference type="NCBI Taxonomy" id="683832"/>
    <lineage>
        <taxon>Eukaryota</taxon>
        <taxon>Metazoa</taxon>
        <taxon>Chordata</taxon>
        <taxon>Craniata</taxon>
        <taxon>Vertebrata</taxon>
        <taxon>Euteleostomi</taxon>
        <taxon>Actinopterygii</taxon>
        <taxon>Neopterygii</taxon>
        <taxon>Teleostei</taxon>
        <taxon>Ostariophysi</taxon>
        <taxon>Cypriniformes</taxon>
        <taxon>Cyprinidae</taxon>
        <taxon>Labeoninae</taxon>
        <taxon>Labeonini</taxon>
        <taxon>Cirrhinus</taxon>
    </lineage>
</organism>
<evidence type="ECO:0000259" key="2">
    <source>
        <dbReference type="PROSITE" id="PS50027"/>
    </source>
</evidence>
<keyword evidence="1" id="KW-0424">Laminin EGF-like domain</keyword>
<feature type="non-terminal residue" evidence="3">
    <location>
        <position position="1"/>
    </location>
</feature>
<dbReference type="Pfam" id="PF00053">
    <property type="entry name" value="EGF_laminin"/>
    <property type="match status" value="1"/>
</dbReference>
<feature type="domain" description="Laminin EGF-like" evidence="2">
    <location>
        <begin position="1"/>
        <end position="35"/>
    </location>
</feature>
<dbReference type="EMBL" id="JAMKFB020000020">
    <property type="protein sequence ID" value="KAL0163682.1"/>
    <property type="molecule type" value="Genomic_DNA"/>
</dbReference>
<dbReference type="FunFam" id="2.10.25.10:FF:000082">
    <property type="entry name" value="Laminin subunit alpha 1"/>
    <property type="match status" value="1"/>
</dbReference>
<keyword evidence="1" id="KW-1015">Disulfide bond</keyword>
<dbReference type="InterPro" id="IPR002049">
    <property type="entry name" value="LE_dom"/>
</dbReference>
<evidence type="ECO:0000256" key="1">
    <source>
        <dbReference type="PROSITE-ProRule" id="PRU00460"/>
    </source>
</evidence>
<reference evidence="3 4" key="1">
    <citation type="submission" date="2024-05" db="EMBL/GenBank/DDBJ databases">
        <title>Genome sequencing and assembly of Indian major carp, Cirrhinus mrigala (Hamilton, 1822).</title>
        <authorList>
            <person name="Mohindra V."/>
            <person name="Chowdhury L.M."/>
            <person name="Lal K."/>
            <person name="Jena J.K."/>
        </authorList>
    </citation>
    <scope>NUCLEOTIDE SEQUENCE [LARGE SCALE GENOMIC DNA]</scope>
    <source>
        <strain evidence="3">CM1030</strain>
        <tissue evidence="3">Blood</tissue>
    </source>
</reference>
<feature type="disulfide bond" evidence="1">
    <location>
        <begin position="11"/>
        <end position="20"/>
    </location>
</feature>
<sequence length="56" mass="6054">QCNVNTGCCMCREQFRGEKCDECKLGYRDFPQCISCQCTAAGSSLDTCDAESGLCA</sequence>
<dbReference type="Gene3D" id="2.170.300.10">
    <property type="entry name" value="Tie2 ligand-binding domain superfamily"/>
    <property type="match status" value="1"/>
</dbReference>
<evidence type="ECO:0000313" key="4">
    <source>
        <dbReference type="Proteomes" id="UP001529510"/>
    </source>
</evidence>
<dbReference type="PROSITE" id="PS01248">
    <property type="entry name" value="EGF_LAM_1"/>
    <property type="match status" value="1"/>
</dbReference>
<dbReference type="CDD" id="cd00055">
    <property type="entry name" value="EGF_Lam"/>
    <property type="match status" value="1"/>
</dbReference>
<comment type="caution">
    <text evidence="1">Lacks conserved residue(s) required for the propagation of feature annotation.</text>
</comment>
<proteinExistence type="predicted"/>
<keyword evidence="4" id="KW-1185">Reference proteome</keyword>
<accession>A0ABD0NP87</accession>
<dbReference type="SUPFAM" id="SSF57196">
    <property type="entry name" value="EGF/Laminin"/>
    <property type="match status" value="1"/>
</dbReference>
<dbReference type="AlphaFoldDB" id="A0ABD0NP87"/>
<evidence type="ECO:0000313" key="3">
    <source>
        <dbReference type="EMBL" id="KAL0163682.1"/>
    </source>
</evidence>
<dbReference type="Proteomes" id="UP001529510">
    <property type="component" value="Unassembled WGS sequence"/>
</dbReference>
<comment type="caution">
    <text evidence="3">The sequence shown here is derived from an EMBL/GenBank/DDBJ whole genome shotgun (WGS) entry which is preliminary data.</text>
</comment>
<protein>
    <recommendedName>
        <fullName evidence="2">Laminin EGF-like domain-containing protein</fullName>
    </recommendedName>
</protein>
<dbReference type="PROSITE" id="PS50027">
    <property type="entry name" value="EGF_LAM_2"/>
    <property type="match status" value="1"/>
</dbReference>
<gene>
    <name evidence="3" type="ORF">M9458_039435</name>
</gene>
<name>A0ABD0NP87_CIRMR</name>